<comment type="caution">
    <text evidence="1">The sequence shown here is derived from an EMBL/GenBank/DDBJ whole genome shotgun (WGS) entry which is preliminary data.</text>
</comment>
<gene>
    <name evidence="1" type="ORF">ACCO45_009823</name>
</gene>
<accession>A0ACC4DKT1</accession>
<protein>
    <submittedName>
        <fullName evidence="1">Uncharacterized protein</fullName>
    </submittedName>
</protein>
<name>A0ACC4DKT1_PURLI</name>
<dbReference type="EMBL" id="JBGNUJ010000008">
    <property type="protein sequence ID" value="KAL3956977.1"/>
    <property type="molecule type" value="Genomic_DNA"/>
</dbReference>
<sequence length="287" mass="31224">MSDSSEATINQDHPPWFQISDASDCRPANAALTVSPFFPLGPGVLSYHLSRAVQFMQPPWEKFRLGTVSMATRWNFSILLLVTSTARAESKRMQPSEQGARFAALRTLCADKTCVCMAAARPLVFAHCLPCAVASVTSGRGVQSDSSERDGTMAPWPVLPPARKHGRGAFPRANEEAGERQAKKRCTTGTSSWPFASFVQVPCWPHLLTYAASVTTRLHYRSTHGHGSDTADMTSQALPTSARDMVAVTKQGSEVIKSRVVPAVYADSSQRCWEHTDITGAVRDAGR</sequence>
<dbReference type="Proteomes" id="UP001638806">
    <property type="component" value="Unassembled WGS sequence"/>
</dbReference>
<organism evidence="1 2">
    <name type="scientific">Purpureocillium lilacinum</name>
    <name type="common">Paecilomyces lilacinus</name>
    <dbReference type="NCBI Taxonomy" id="33203"/>
    <lineage>
        <taxon>Eukaryota</taxon>
        <taxon>Fungi</taxon>
        <taxon>Dikarya</taxon>
        <taxon>Ascomycota</taxon>
        <taxon>Pezizomycotina</taxon>
        <taxon>Sordariomycetes</taxon>
        <taxon>Hypocreomycetidae</taxon>
        <taxon>Hypocreales</taxon>
        <taxon>Ophiocordycipitaceae</taxon>
        <taxon>Purpureocillium</taxon>
    </lineage>
</organism>
<keyword evidence="2" id="KW-1185">Reference proteome</keyword>
<evidence type="ECO:0000313" key="1">
    <source>
        <dbReference type="EMBL" id="KAL3956977.1"/>
    </source>
</evidence>
<reference evidence="1" key="1">
    <citation type="submission" date="2024-12" db="EMBL/GenBank/DDBJ databases">
        <title>Comparative genomics and development of molecular markers within Purpureocillium lilacinum and among Purpureocillium species.</title>
        <authorList>
            <person name="Yeh Z.-Y."/>
            <person name="Ni N.-T."/>
            <person name="Lo P.-H."/>
            <person name="Mushyakhwo K."/>
            <person name="Lin C.-F."/>
            <person name="Nai Y.-S."/>
        </authorList>
    </citation>
    <scope>NUCLEOTIDE SEQUENCE</scope>
    <source>
        <strain evidence="1">NCHU-NPUST-175</strain>
    </source>
</reference>
<proteinExistence type="predicted"/>
<evidence type="ECO:0000313" key="2">
    <source>
        <dbReference type="Proteomes" id="UP001638806"/>
    </source>
</evidence>